<reference evidence="2" key="1">
    <citation type="submission" date="2022-11" db="UniProtKB">
        <authorList>
            <consortium name="WormBaseParasite"/>
        </authorList>
    </citation>
    <scope>IDENTIFICATION</scope>
</reference>
<evidence type="ECO:0000313" key="1">
    <source>
        <dbReference type="Proteomes" id="UP000887579"/>
    </source>
</evidence>
<dbReference type="Proteomes" id="UP000887579">
    <property type="component" value="Unplaced"/>
</dbReference>
<accession>A0AC34F435</accession>
<evidence type="ECO:0000313" key="2">
    <source>
        <dbReference type="WBParaSite" id="ES5_v2.g11712.t1"/>
    </source>
</evidence>
<dbReference type="WBParaSite" id="ES5_v2.g11712.t1">
    <property type="protein sequence ID" value="ES5_v2.g11712.t1"/>
    <property type="gene ID" value="ES5_v2.g11712"/>
</dbReference>
<sequence>MKDIFQACANLTLLPLGVIKGNAILRTHNIAASRHLADIEIFEYPLFNETEIIAFRNGGGDTKKNVKNLFFYKRPIDMTLTTSPPCSESTFGAKTKLQWENELIKKLGSNKSERLFLKNKVLTGNKSIIGLTIMADFDENAVGCGTIELKGEKKIAMALFNETNINGFIKMVNKKII</sequence>
<proteinExistence type="predicted"/>
<name>A0AC34F435_9BILA</name>
<protein>
    <submittedName>
        <fullName evidence="2">Uncharacterized protein</fullName>
    </submittedName>
</protein>
<organism evidence="1 2">
    <name type="scientific">Panagrolaimus sp. ES5</name>
    <dbReference type="NCBI Taxonomy" id="591445"/>
    <lineage>
        <taxon>Eukaryota</taxon>
        <taxon>Metazoa</taxon>
        <taxon>Ecdysozoa</taxon>
        <taxon>Nematoda</taxon>
        <taxon>Chromadorea</taxon>
        <taxon>Rhabditida</taxon>
        <taxon>Tylenchina</taxon>
        <taxon>Panagrolaimomorpha</taxon>
        <taxon>Panagrolaimoidea</taxon>
        <taxon>Panagrolaimidae</taxon>
        <taxon>Panagrolaimus</taxon>
    </lineage>
</organism>